<feature type="site" description="Important for catalytic activity" evidence="7">
    <location>
        <position position="263"/>
    </location>
</feature>
<evidence type="ECO:0000313" key="10">
    <source>
        <dbReference type="Proteomes" id="UP000248214"/>
    </source>
</evidence>
<evidence type="ECO:0000313" key="9">
    <source>
        <dbReference type="EMBL" id="PYZ94172.1"/>
    </source>
</evidence>
<dbReference type="OrthoDB" id="9814591at2"/>
<dbReference type="EC" id="4.2.2.29" evidence="7"/>
<keyword evidence="1 7" id="KW-1003">Cell membrane</keyword>
<dbReference type="EMBL" id="PDOD01000001">
    <property type="protein sequence ID" value="PYZ94172.1"/>
    <property type="molecule type" value="Genomic_DNA"/>
</dbReference>
<dbReference type="GO" id="GO:0009252">
    <property type="term" value="P:peptidoglycan biosynthetic process"/>
    <property type="evidence" value="ECO:0007669"/>
    <property type="project" value="UniProtKB-UniRule"/>
</dbReference>
<comment type="subcellular location">
    <subcellularLocation>
        <location evidence="7">Cell membrane</location>
        <topology evidence="7">Single-pass membrane protein</topology>
    </subcellularLocation>
</comment>
<sequence>MSDEVNKDSKRELKEKHHQKIEEKKKEASIVRKIVFFFLIAIIVIVLAVGFGTFRYVTGALGPVDEENNEDVEVTIPIGSTPTSIGEILEEEGVINSSTMFRYYIRFQNEAGFQAGDYRLSPAMSMDEIIEELKEGRVYEDYANSFTVPEGLWLEDIFERIAEGTNLEAEELQELARDEEYLEELIGEYDMLEDEIMDEEIREPLEGYMFPARYDFVDEELTAEQVIESMLDRTAEVMERIGAESADDTFHELLTKASIIEGESRTDEERPTISGVIDNRLNISMPLQMDPTIAYAHGEHLSRTLNEHLEIESPYNTYNRNGLPIGPINNPGEASIVAAMEPESHNYLYFFHSPDGEVFFNENLSGHNEVVQQYRE</sequence>
<evidence type="ECO:0000256" key="3">
    <source>
        <dbReference type="ARBA" id="ARBA00022989"/>
    </source>
</evidence>
<dbReference type="InterPro" id="IPR003770">
    <property type="entry name" value="MLTG-like"/>
</dbReference>
<accession>A0A323TGA5</accession>
<comment type="caution">
    <text evidence="9">The sequence shown here is derived from an EMBL/GenBank/DDBJ whole genome shotgun (WGS) entry which is preliminary data.</text>
</comment>
<keyword evidence="3 7" id="KW-1133">Transmembrane helix</keyword>
<dbReference type="GO" id="GO:0005886">
    <property type="term" value="C:plasma membrane"/>
    <property type="evidence" value="ECO:0007669"/>
    <property type="project" value="UniProtKB-SubCell"/>
</dbReference>
<evidence type="ECO:0000256" key="5">
    <source>
        <dbReference type="ARBA" id="ARBA00023239"/>
    </source>
</evidence>
<keyword evidence="10" id="KW-1185">Reference proteome</keyword>
<comment type="function">
    <text evidence="7">Functions as a peptidoglycan terminase that cleaves nascent peptidoglycan strands endolytically to terminate their elongation.</text>
</comment>
<evidence type="ECO:0000256" key="7">
    <source>
        <dbReference type="HAMAP-Rule" id="MF_02065"/>
    </source>
</evidence>
<dbReference type="NCBIfam" id="TIGR00247">
    <property type="entry name" value="endolytic transglycosylase MltG"/>
    <property type="match status" value="1"/>
</dbReference>
<keyword evidence="6 7" id="KW-0961">Cell wall biogenesis/degradation</keyword>
<dbReference type="Gene3D" id="3.30.1490.480">
    <property type="entry name" value="Endolytic murein transglycosylase"/>
    <property type="match status" value="1"/>
</dbReference>
<proteinExistence type="inferred from homology"/>
<dbReference type="AlphaFoldDB" id="A0A323TGA5"/>
<comment type="catalytic activity">
    <reaction evidence="7">
        <text>a peptidoglycan chain = a peptidoglycan chain with N-acetyl-1,6-anhydromuramyl-[peptide] at the reducing end + a peptidoglycan chain with N-acetylglucosamine at the non-reducing end.</text>
        <dbReference type="EC" id="4.2.2.29"/>
    </reaction>
</comment>
<dbReference type="HAMAP" id="MF_02065">
    <property type="entry name" value="MltG"/>
    <property type="match status" value="1"/>
</dbReference>
<dbReference type="GO" id="GO:0071555">
    <property type="term" value="P:cell wall organization"/>
    <property type="evidence" value="ECO:0007669"/>
    <property type="project" value="UniProtKB-KW"/>
</dbReference>
<reference evidence="9 10" key="1">
    <citation type="submission" date="2017-10" db="EMBL/GenBank/DDBJ databases">
        <title>Bacillus sp. nov., a halophilic bacterium isolated from a Keqin Lake.</title>
        <authorList>
            <person name="Wang H."/>
        </authorList>
    </citation>
    <scope>NUCLEOTIDE SEQUENCE [LARGE SCALE GENOMIC DNA]</scope>
    <source>
        <strain evidence="9 10">KQ-12</strain>
    </source>
</reference>
<keyword evidence="4 7" id="KW-0472">Membrane</keyword>
<feature type="transmembrane region" description="Helical" evidence="7">
    <location>
        <begin position="34"/>
        <end position="54"/>
    </location>
</feature>
<comment type="similarity">
    <text evidence="7">Belongs to the transglycosylase MltG family.</text>
</comment>
<dbReference type="Pfam" id="PF02618">
    <property type="entry name" value="YceG"/>
    <property type="match status" value="1"/>
</dbReference>
<dbReference type="Proteomes" id="UP000248214">
    <property type="component" value="Unassembled WGS sequence"/>
</dbReference>
<name>A0A323TGA5_9BACI</name>
<keyword evidence="2 7" id="KW-0812">Transmembrane</keyword>
<dbReference type="CDD" id="cd08010">
    <property type="entry name" value="MltG_like"/>
    <property type="match status" value="1"/>
</dbReference>
<evidence type="ECO:0000256" key="1">
    <source>
        <dbReference type="ARBA" id="ARBA00022475"/>
    </source>
</evidence>
<keyword evidence="5 7" id="KW-0456">Lyase</keyword>
<dbReference type="GO" id="GO:0008932">
    <property type="term" value="F:lytic endotransglycosylase activity"/>
    <property type="evidence" value="ECO:0007669"/>
    <property type="project" value="UniProtKB-UniRule"/>
</dbReference>
<evidence type="ECO:0000256" key="2">
    <source>
        <dbReference type="ARBA" id="ARBA00022692"/>
    </source>
</evidence>
<feature type="coiled-coil region" evidence="8">
    <location>
        <begin position="175"/>
        <end position="202"/>
    </location>
</feature>
<dbReference type="PANTHER" id="PTHR30518">
    <property type="entry name" value="ENDOLYTIC MUREIN TRANSGLYCOSYLASE"/>
    <property type="match status" value="1"/>
</dbReference>
<dbReference type="PANTHER" id="PTHR30518:SF2">
    <property type="entry name" value="ENDOLYTIC MUREIN TRANSGLYCOSYLASE"/>
    <property type="match status" value="1"/>
</dbReference>
<keyword evidence="8" id="KW-0175">Coiled coil</keyword>
<evidence type="ECO:0000256" key="4">
    <source>
        <dbReference type="ARBA" id="ARBA00023136"/>
    </source>
</evidence>
<gene>
    <name evidence="7" type="primary">mltG</name>
    <name evidence="9" type="ORF">CR194_01135</name>
</gene>
<evidence type="ECO:0000256" key="8">
    <source>
        <dbReference type="SAM" id="Coils"/>
    </source>
</evidence>
<dbReference type="RefSeq" id="WP_110607807.1">
    <property type="nucleotide sequence ID" value="NZ_PDOD01000001.1"/>
</dbReference>
<organism evidence="9 10">
    <name type="scientific">Salipaludibacillus keqinensis</name>
    <dbReference type="NCBI Taxonomy" id="2045207"/>
    <lineage>
        <taxon>Bacteria</taxon>
        <taxon>Bacillati</taxon>
        <taxon>Bacillota</taxon>
        <taxon>Bacilli</taxon>
        <taxon>Bacillales</taxon>
        <taxon>Bacillaceae</taxon>
    </lineage>
</organism>
<protein>
    <recommendedName>
        <fullName evidence="7">Endolytic murein transglycosylase</fullName>
        <ecNumber evidence="7">4.2.2.29</ecNumber>
    </recommendedName>
    <alternativeName>
        <fullName evidence="7">Peptidoglycan lytic transglycosylase</fullName>
    </alternativeName>
    <alternativeName>
        <fullName evidence="7">Peptidoglycan polymerization terminase</fullName>
    </alternativeName>
</protein>
<evidence type="ECO:0000256" key="6">
    <source>
        <dbReference type="ARBA" id="ARBA00023316"/>
    </source>
</evidence>